<dbReference type="PANTHER" id="PTHR11079:SF161">
    <property type="entry name" value="CMP_DCMP-TYPE DEAMINASE DOMAIN-CONTAINING PROTEIN"/>
    <property type="match status" value="1"/>
</dbReference>
<dbReference type="EC" id="3.5.4.33" evidence="2"/>
<dbReference type="Gene3D" id="3.40.140.10">
    <property type="entry name" value="Cytidine Deaminase, domain 2"/>
    <property type="match status" value="1"/>
</dbReference>
<accession>A0ABW5X217</accession>
<proteinExistence type="predicted"/>
<comment type="caution">
    <text evidence="2">The sequence shown here is derived from an EMBL/GenBank/DDBJ whole genome shotgun (WGS) entry which is preliminary data.</text>
</comment>
<name>A0ABW5X217_9FLAO</name>
<evidence type="ECO:0000313" key="2">
    <source>
        <dbReference type="EMBL" id="MFD2831744.1"/>
    </source>
</evidence>
<keyword evidence="3" id="KW-1185">Reference proteome</keyword>
<gene>
    <name evidence="2" type="ORF">ACFSYS_00500</name>
</gene>
<dbReference type="CDD" id="cd01285">
    <property type="entry name" value="nucleoside_deaminase"/>
    <property type="match status" value="1"/>
</dbReference>
<keyword evidence="2" id="KW-0378">Hydrolase</keyword>
<sequence>MDLPQKMMREAIKLARKGRDIDGGGPFGAVITKGDQIIAKAYNQVGKGNDCTQHAELRAIQAACHKLGTDGLKGCVLYTSCEPCMMCLGAAYWADFDYIYFGASAEDAKENGFLYSDMYYNSGNEARHSEFKMIQMYRGLALEVWK</sequence>
<feature type="domain" description="CMP/dCMP-type deaminase" evidence="1">
    <location>
        <begin position="2"/>
        <end position="127"/>
    </location>
</feature>
<dbReference type="PANTHER" id="PTHR11079">
    <property type="entry name" value="CYTOSINE DEAMINASE FAMILY MEMBER"/>
    <property type="match status" value="1"/>
</dbReference>
<reference evidence="3" key="1">
    <citation type="journal article" date="2019" name="Int. J. Syst. Evol. Microbiol.">
        <title>The Global Catalogue of Microorganisms (GCM) 10K type strain sequencing project: providing services to taxonomists for standard genome sequencing and annotation.</title>
        <authorList>
            <consortium name="The Broad Institute Genomics Platform"/>
            <consortium name="The Broad Institute Genome Sequencing Center for Infectious Disease"/>
            <person name="Wu L."/>
            <person name="Ma J."/>
        </authorList>
    </citation>
    <scope>NUCLEOTIDE SEQUENCE [LARGE SCALE GENOMIC DNA]</scope>
    <source>
        <strain evidence="3">KCTC 52925</strain>
    </source>
</reference>
<dbReference type="SUPFAM" id="SSF53927">
    <property type="entry name" value="Cytidine deaminase-like"/>
    <property type="match status" value="1"/>
</dbReference>
<dbReference type="Proteomes" id="UP001597438">
    <property type="component" value="Unassembled WGS sequence"/>
</dbReference>
<dbReference type="EMBL" id="JBHUOJ010000001">
    <property type="protein sequence ID" value="MFD2831744.1"/>
    <property type="molecule type" value="Genomic_DNA"/>
</dbReference>
<evidence type="ECO:0000259" key="1">
    <source>
        <dbReference type="PROSITE" id="PS51747"/>
    </source>
</evidence>
<dbReference type="Pfam" id="PF00383">
    <property type="entry name" value="dCMP_cyt_deam_1"/>
    <property type="match status" value="1"/>
</dbReference>
<dbReference type="InterPro" id="IPR002125">
    <property type="entry name" value="CMP_dCMP_dom"/>
</dbReference>
<dbReference type="RefSeq" id="WP_251741548.1">
    <property type="nucleotide sequence ID" value="NZ_JBHUOJ010000001.1"/>
</dbReference>
<evidence type="ECO:0000313" key="3">
    <source>
        <dbReference type="Proteomes" id="UP001597438"/>
    </source>
</evidence>
<dbReference type="InterPro" id="IPR016193">
    <property type="entry name" value="Cytidine_deaminase-like"/>
</dbReference>
<dbReference type="GO" id="GO:0052717">
    <property type="term" value="F:tRNA-specific adenosine-34 deaminase activity"/>
    <property type="evidence" value="ECO:0007669"/>
    <property type="project" value="UniProtKB-EC"/>
</dbReference>
<organism evidence="2 3">
    <name type="scientific">Christiangramia antarctica</name>
    <dbReference type="NCBI Taxonomy" id="2058158"/>
    <lineage>
        <taxon>Bacteria</taxon>
        <taxon>Pseudomonadati</taxon>
        <taxon>Bacteroidota</taxon>
        <taxon>Flavobacteriia</taxon>
        <taxon>Flavobacteriales</taxon>
        <taxon>Flavobacteriaceae</taxon>
        <taxon>Christiangramia</taxon>
    </lineage>
</organism>
<protein>
    <submittedName>
        <fullName evidence="2">Nucleoside deaminase</fullName>
        <ecNumber evidence="2">3.5.4.33</ecNumber>
    </submittedName>
</protein>
<dbReference type="PROSITE" id="PS51747">
    <property type="entry name" value="CYT_DCMP_DEAMINASES_2"/>
    <property type="match status" value="1"/>
</dbReference>